<dbReference type="RefSeq" id="WP_346046319.1">
    <property type="nucleotide sequence ID" value="NZ_BAAACP010000016.1"/>
</dbReference>
<dbReference type="EMBL" id="BAAACP010000016">
    <property type="protein sequence ID" value="GAA0865643.1"/>
    <property type="molecule type" value="Genomic_DNA"/>
</dbReference>
<keyword evidence="5" id="KW-1185">Reference proteome</keyword>
<proteinExistence type="inferred from homology"/>
<feature type="domain" description="VTT" evidence="3">
    <location>
        <begin position="29"/>
        <end position="155"/>
    </location>
</feature>
<evidence type="ECO:0000256" key="2">
    <source>
        <dbReference type="SAM" id="Phobius"/>
    </source>
</evidence>
<reference evidence="5" key="1">
    <citation type="journal article" date="2019" name="Int. J. Syst. Evol. Microbiol.">
        <title>The Global Catalogue of Microorganisms (GCM) 10K type strain sequencing project: providing services to taxonomists for standard genome sequencing and annotation.</title>
        <authorList>
            <consortium name="The Broad Institute Genomics Platform"/>
            <consortium name="The Broad Institute Genome Sequencing Center for Infectious Disease"/>
            <person name="Wu L."/>
            <person name="Ma J."/>
        </authorList>
    </citation>
    <scope>NUCLEOTIDE SEQUENCE [LARGE SCALE GENOMIC DNA]</scope>
    <source>
        <strain evidence="5">JCM 6486</strain>
    </source>
</reference>
<feature type="transmembrane region" description="Helical" evidence="2">
    <location>
        <begin position="304"/>
        <end position="322"/>
    </location>
</feature>
<feature type="transmembrane region" description="Helical" evidence="2">
    <location>
        <begin position="47"/>
        <end position="70"/>
    </location>
</feature>
<feature type="transmembrane region" description="Helical" evidence="2">
    <location>
        <begin position="209"/>
        <end position="233"/>
    </location>
</feature>
<comment type="caution">
    <text evidence="4">The sequence shown here is derived from an EMBL/GenBank/DDBJ whole genome shotgun (WGS) entry which is preliminary data.</text>
</comment>
<dbReference type="InterPro" id="IPR032816">
    <property type="entry name" value="VTT_dom"/>
</dbReference>
<keyword evidence="2" id="KW-0472">Membrane</keyword>
<protein>
    <recommendedName>
        <fullName evidence="3">VTT domain-containing protein</fullName>
    </recommendedName>
</protein>
<name>A0ABP3XKL4_9FIRM</name>
<feature type="transmembrane region" description="Helical" evidence="2">
    <location>
        <begin position="373"/>
        <end position="394"/>
    </location>
</feature>
<evidence type="ECO:0000259" key="3">
    <source>
        <dbReference type="Pfam" id="PF09335"/>
    </source>
</evidence>
<evidence type="ECO:0000313" key="4">
    <source>
        <dbReference type="EMBL" id="GAA0865643.1"/>
    </source>
</evidence>
<gene>
    <name evidence="4" type="ORF">GCM10008917_23930</name>
</gene>
<feature type="transmembrane region" description="Helical" evidence="2">
    <location>
        <begin position="272"/>
        <end position="295"/>
    </location>
</feature>
<accession>A0ABP3XKL4</accession>
<sequence length="433" mass="49515">MHSLTQLLNDYGYIIIFVALYLELMALPLPGELLMSYCGFLAFQGKLNYPTSILFASVGTICGITTSYLIGKFLDIELVTKYGKYVHIHSKHIKKATNWFDKYGNKLLIIAFFIPGLRHITGYVSGITNLKYKKFALHAYLGALIWTLTFISLGKALGHNYKLLHTYASKYLVLGVIIIGIIATIVYLYKKYNINISEFIYKKISSIFILYNSLGKLKLILILVAIGYTYLLVKGFELINNFMNHKLDLFDKVTTIIIKAIFSKEIIKNIDIFKFISFIDIGIFTIVFLIVWILFKRENKYKNIGFVLITVLGGTVIIELINKTFEFNNLNVTIREFIKYSFPSEDIFFISTLVGTILYFIIKYNKRLIIKNISVFISILICLAMGIFDISLNIQNPSGVIAGYLFATLWVIFNIVVLQLSIEIPKIESMKSM</sequence>
<feature type="transmembrane region" description="Helical" evidence="2">
    <location>
        <begin position="169"/>
        <end position="189"/>
    </location>
</feature>
<dbReference type="Gene3D" id="1.20.144.10">
    <property type="entry name" value="Phosphatidic acid phosphatase type 2/haloperoxidase"/>
    <property type="match status" value="1"/>
</dbReference>
<feature type="transmembrane region" description="Helical" evidence="2">
    <location>
        <begin position="12"/>
        <end position="35"/>
    </location>
</feature>
<dbReference type="Pfam" id="PF09335">
    <property type="entry name" value="VTT_dom"/>
    <property type="match status" value="1"/>
</dbReference>
<evidence type="ECO:0000256" key="1">
    <source>
        <dbReference type="ARBA" id="ARBA00010792"/>
    </source>
</evidence>
<keyword evidence="2" id="KW-0812">Transmembrane</keyword>
<dbReference type="InterPro" id="IPR051311">
    <property type="entry name" value="DedA_domain"/>
</dbReference>
<dbReference type="PANTHER" id="PTHR42709:SF9">
    <property type="entry name" value="ALKALINE PHOSPHATASE LIKE PROTEIN"/>
    <property type="match status" value="1"/>
</dbReference>
<keyword evidence="2" id="KW-1133">Transmembrane helix</keyword>
<comment type="similarity">
    <text evidence="1">Belongs to the DedA family.</text>
</comment>
<feature type="transmembrane region" description="Helical" evidence="2">
    <location>
        <begin position="342"/>
        <end position="361"/>
    </location>
</feature>
<organism evidence="4 5">
    <name type="scientific">Paraclostridium tenue</name>
    <dbReference type="NCBI Taxonomy" id="1737"/>
    <lineage>
        <taxon>Bacteria</taxon>
        <taxon>Bacillati</taxon>
        <taxon>Bacillota</taxon>
        <taxon>Clostridia</taxon>
        <taxon>Peptostreptococcales</taxon>
        <taxon>Peptostreptococcaceae</taxon>
        <taxon>Paraclostridium</taxon>
    </lineage>
</organism>
<feature type="transmembrane region" description="Helical" evidence="2">
    <location>
        <begin position="400"/>
        <end position="422"/>
    </location>
</feature>
<dbReference type="PANTHER" id="PTHR42709">
    <property type="entry name" value="ALKALINE PHOSPHATASE LIKE PROTEIN"/>
    <property type="match status" value="1"/>
</dbReference>
<evidence type="ECO:0000313" key="5">
    <source>
        <dbReference type="Proteomes" id="UP001400965"/>
    </source>
</evidence>
<feature type="transmembrane region" description="Helical" evidence="2">
    <location>
        <begin position="137"/>
        <end position="157"/>
    </location>
</feature>
<dbReference type="Proteomes" id="UP001400965">
    <property type="component" value="Unassembled WGS sequence"/>
</dbReference>